<evidence type="ECO:0000313" key="2">
    <source>
        <dbReference type="Proteomes" id="UP000320806"/>
    </source>
</evidence>
<evidence type="ECO:0000313" key="1">
    <source>
        <dbReference type="EMBL" id="TQJ13340.1"/>
    </source>
</evidence>
<accession>A0A542EDG7</accession>
<organism evidence="1 2">
    <name type="scientific">Yimella lutea</name>
    <dbReference type="NCBI Taxonomy" id="587872"/>
    <lineage>
        <taxon>Bacteria</taxon>
        <taxon>Bacillati</taxon>
        <taxon>Actinomycetota</taxon>
        <taxon>Actinomycetes</taxon>
        <taxon>Micrococcales</taxon>
        <taxon>Dermacoccaceae</taxon>
        <taxon>Yimella</taxon>
    </lineage>
</organism>
<keyword evidence="2" id="KW-1185">Reference proteome</keyword>
<sequence>MRQARRSANAAEAQVAGQRESNIAAAQPYVWADVRGDDAQGQRLILLVGNSGPTVAENVRVNFDPPLPRSGDLKDLTSAALGRLQDGFSSVAPGHVHSWPLGLAAELLRSPDAQIHTVTVDADGPFGAVPSLTYVINLSDFRESIDSPSGTIHKLTKAVDRVSAEIKKLH</sequence>
<comment type="caution">
    <text evidence="1">The sequence shown here is derived from an EMBL/GenBank/DDBJ whole genome shotgun (WGS) entry which is preliminary data.</text>
</comment>
<name>A0A542EDG7_9MICO</name>
<dbReference type="AlphaFoldDB" id="A0A542EDG7"/>
<reference evidence="1 2" key="1">
    <citation type="submission" date="2019-06" db="EMBL/GenBank/DDBJ databases">
        <title>Sequencing the genomes of 1000 actinobacteria strains.</title>
        <authorList>
            <person name="Klenk H.-P."/>
        </authorList>
    </citation>
    <scope>NUCLEOTIDE SEQUENCE [LARGE SCALE GENOMIC DNA]</scope>
    <source>
        <strain evidence="1 2">DSM 19828</strain>
    </source>
</reference>
<proteinExistence type="predicted"/>
<gene>
    <name evidence="1" type="ORF">FB459_0755</name>
</gene>
<dbReference type="EMBL" id="VFMO01000001">
    <property type="protein sequence ID" value="TQJ13340.1"/>
    <property type="molecule type" value="Genomic_DNA"/>
</dbReference>
<protein>
    <submittedName>
        <fullName evidence="1">Uncharacterized protein</fullName>
    </submittedName>
</protein>
<dbReference type="Proteomes" id="UP000320806">
    <property type="component" value="Unassembled WGS sequence"/>
</dbReference>